<dbReference type="RefSeq" id="WP_264733017.1">
    <property type="nucleotide sequence ID" value="NZ_JAPDNR010000001.1"/>
</dbReference>
<proteinExistence type="predicted"/>
<reference evidence="1 2" key="1">
    <citation type="submission" date="2022-10" db="EMBL/GenBank/DDBJ databases">
        <title>Chitinophaga nivalis PC15 sp. nov., isolated from Pyeongchang county, South Korea.</title>
        <authorList>
            <person name="Trinh H.N."/>
        </authorList>
    </citation>
    <scope>NUCLEOTIDE SEQUENCE [LARGE SCALE GENOMIC DNA]</scope>
    <source>
        <strain evidence="1 2">PC14</strain>
    </source>
</reference>
<keyword evidence="2" id="KW-1185">Reference proteome</keyword>
<evidence type="ECO:0000313" key="1">
    <source>
        <dbReference type="EMBL" id="MCW3486201.1"/>
    </source>
</evidence>
<accession>A0ABT3IQQ1</accession>
<evidence type="ECO:0008006" key="3">
    <source>
        <dbReference type="Google" id="ProtNLM"/>
    </source>
</evidence>
<dbReference type="Proteomes" id="UP001207742">
    <property type="component" value="Unassembled WGS sequence"/>
</dbReference>
<evidence type="ECO:0000313" key="2">
    <source>
        <dbReference type="Proteomes" id="UP001207742"/>
    </source>
</evidence>
<organism evidence="1 2">
    <name type="scientific">Chitinophaga nivalis</name>
    <dbReference type="NCBI Taxonomy" id="2991709"/>
    <lineage>
        <taxon>Bacteria</taxon>
        <taxon>Pseudomonadati</taxon>
        <taxon>Bacteroidota</taxon>
        <taxon>Chitinophagia</taxon>
        <taxon>Chitinophagales</taxon>
        <taxon>Chitinophagaceae</taxon>
        <taxon>Chitinophaga</taxon>
    </lineage>
</organism>
<sequence>MKKIKSAIALIATFTGFTSLTEAAGSRFLNLTFRTIKGTYIAELGANPTTAQIAHFHLNNCTNAPTQICAYGVKDGSFMPVDFIKGKFLSR</sequence>
<comment type="caution">
    <text evidence="1">The sequence shown here is derived from an EMBL/GenBank/DDBJ whole genome shotgun (WGS) entry which is preliminary data.</text>
</comment>
<name>A0ABT3IQQ1_9BACT</name>
<protein>
    <recommendedName>
        <fullName evidence="3">CHRD domain-containing protein</fullName>
    </recommendedName>
</protein>
<gene>
    <name evidence="1" type="ORF">OL497_20025</name>
</gene>
<dbReference type="EMBL" id="JAPDNS010000002">
    <property type="protein sequence ID" value="MCW3486201.1"/>
    <property type="molecule type" value="Genomic_DNA"/>
</dbReference>